<evidence type="ECO:0000259" key="2">
    <source>
        <dbReference type="Pfam" id="PF07075"/>
    </source>
</evidence>
<name>A0A7C5AM90_9BACT</name>
<evidence type="ECO:0000313" key="4">
    <source>
        <dbReference type="EMBL" id="HGZ11572.1"/>
    </source>
</evidence>
<evidence type="ECO:0000259" key="1">
    <source>
        <dbReference type="Pfam" id="PF00144"/>
    </source>
</evidence>
<evidence type="ECO:0000259" key="3">
    <source>
        <dbReference type="Pfam" id="PF20732"/>
    </source>
</evidence>
<feature type="domain" description="Peptidoglycan beta-N-acetylmuramidase NamZ N-terminal" evidence="2">
    <location>
        <begin position="464"/>
        <end position="663"/>
    </location>
</feature>
<dbReference type="Gene3D" id="3.40.50.12170">
    <property type="entry name" value="Uncharacterised protein PF07075, DUF1343"/>
    <property type="match status" value="1"/>
</dbReference>
<feature type="domain" description="Beta-lactamase-related" evidence="1">
    <location>
        <begin position="77"/>
        <end position="401"/>
    </location>
</feature>
<dbReference type="InterPro" id="IPR001466">
    <property type="entry name" value="Beta-lactam-related"/>
</dbReference>
<dbReference type="GO" id="GO:0033922">
    <property type="term" value="F:peptidoglycan beta-N-acetylmuramidase activity"/>
    <property type="evidence" value="ECO:0007669"/>
    <property type="project" value="InterPro"/>
</dbReference>
<organism evidence="4">
    <name type="scientific">Desulfobacca acetoxidans</name>
    <dbReference type="NCBI Taxonomy" id="60893"/>
    <lineage>
        <taxon>Bacteria</taxon>
        <taxon>Pseudomonadati</taxon>
        <taxon>Thermodesulfobacteriota</taxon>
        <taxon>Desulfobaccia</taxon>
        <taxon>Desulfobaccales</taxon>
        <taxon>Desulfobaccaceae</taxon>
        <taxon>Desulfobacca</taxon>
    </lineage>
</organism>
<reference evidence="4" key="1">
    <citation type="journal article" date="2020" name="mSystems">
        <title>Genome- and Community-Level Interaction Insights into Carbon Utilization and Element Cycling Functions of Hydrothermarchaeota in Hydrothermal Sediment.</title>
        <authorList>
            <person name="Zhou Z."/>
            <person name="Liu Y."/>
            <person name="Xu W."/>
            <person name="Pan J."/>
            <person name="Luo Z.H."/>
            <person name="Li M."/>
        </authorList>
    </citation>
    <scope>NUCLEOTIDE SEQUENCE [LARGE SCALE GENOMIC DNA]</scope>
    <source>
        <strain evidence="4">SpSt-853</strain>
    </source>
</reference>
<accession>A0A7C5AM90</accession>
<dbReference type="InterPro" id="IPR012338">
    <property type="entry name" value="Beta-lactam/transpept-like"/>
</dbReference>
<sequence length="816" mass="89543">MQRLLSRRGASLSLGWLAGVLLGFLAACGTVPPPPPSAPPPLPAIEAPEPEKLPPPLPLALEPRRFARITQVANREIAAGHLPGAVILVGHQGRIVYRQAFGHRALLPRREPMTEDTIFDLASLTKVLATTTAIMQLKDDKRLDLDAPAARYWPEFGKNGKKGITIRQLLTHTSGLRAEVNSRVKWWGYEGALAAIAGDFPVRPPGSAFHYSDVNFIVLGEIVRRVSGLSLEVYCAQKIFRPMGLKDTSFRPRGDRQGRIAPTDFQGDRLRWGEVHDPTAHRMGGVAGHAGVFSTADDLAVFCQMLLDRGVSRGQRILSETAVTEMIKPHQVPGSPILRGLGWDIRSPLSRLFNEAFPLGSFGHTGYTGTSLWIDPKSRTFLIILTNRVHPHGRGQVKTLRAQTAQVVAQALGLGPPAGALAALDPELDLLGSGAGLDDGPERVLPGLEVLAEQEFAPLRGKNVGLITNHTGLDGQGRSAIELLRWAPGVRLKAIFSPEHGLGGNLDQKVPSGRDPATGLPVYSLYGEVKKPTPRMLAGLDALIYDIQDVGVRYYTYITTMAYAMEAAAAASLEFYVLDRPDPITGAMVQGPLLEPGLRSFIGYYPLPVRYGMTPGELARFFNQEARIGVKLRVVPMKGYRRELWFDQTGLPWINPSPNLRSLNQALLYAGVGLVESANVSVGRGTPWPFEVVGAPWISSVRLTEYLRRRNLKGIALEPVSFVPQSGLFRGQRCEGVRLRVMSRDDLDAPALGVELAAALYRLYPSNFQVDRTLYMLGSREVLQAIKNGVDPQVIRQRWQPALEAFRRVRQKYLLY</sequence>
<gene>
    <name evidence="4" type="ORF">ENW48_05095</name>
</gene>
<dbReference type="AlphaFoldDB" id="A0A7C5AM90"/>
<feature type="domain" description="Peptidoglycan beta-N-acetylmuramidase NamZ C-terminal" evidence="3">
    <location>
        <begin position="667"/>
        <end position="816"/>
    </location>
</feature>
<dbReference type="Pfam" id="PF20732">
    <property type="entry name" value="NamZ_C"/>
    <property type="match status" value="1"/>
</dbReference>
<dbReference type="PROSITE" id="PS51257">
    <property type="entry name" value="PROKAR_LIPOPROTEIN"/>
    <property type="match status" value="1"/>
</dbReference>
<dbReference type="SUPFAM" id="SSF56601">
    <property type="entry name" value="beta-lactamase/transpeptidase-like"/>
    <property type="match status" value="1"/>
</dbReference>
<dbReference type="Gene3D" id="3.40.710.10">
    <property type="entry name" value="DD-peptidase/beta-lactamase superfamily"/>
    <property type="match status" value="1"/>
</dbReference>
<proteinExistence type="predicted"/>
<dbReference type="Pfam" id="PF07075">
    <property type="entry name" value="NamZ_N"/>
    <property type="match status" value="1"/>
</dbReference>
<dbReference type="PANTHER" id="PTHR42915:SF1">
    <property type="entry name" value="PEPTIDOGLYCAN BETA-N-ACETYLMURAMIDASE NAMZ"/>
    <property type="match status" value="1"/>
</dbReference>
<dbReference type="Pfam" id="PF00144">
    <property type="entry name" value="Beta-lactamase"/>
    <property type="match status" value="1"/>
</dbReference>
<dbReference type="InterPro" id="IPR008302">
    <property type="entry name" value="NamZ"/>
</dbReference>
<dbReference type="InterPro" id="IPR048502">
    <property type="entry name" value="NamZ_N"/>
</dbReference>
<dbReference type="EMBL" id="DTKJ01000039">
    <property type="protein sequence ID" value="HGZ11572.1"/>
    <property type="molecule type" value="Genomic_DNA"/>
</dbReference>
<dbReference type="InterPro" id="IPR048503">
    <property type="entry name" value="NamZ_C"/>
</dbReference>
<comment type="caution">
    <text evidence="4">The sequence shown here is derived from an EMBL/GenBank/DDBJ whole genome shotgun (WGS) entry which is preliminary data.</text>
</comment>
<dbReference type="PANTHER" id="PTHR42915">
    <property type="entry name" value="HYPOTHETICAL 460 KDA PROTEIN IN FEUA-SIGW INTERGENIC REGION [PRECURSOR]"/>
    <property type="match status" value="1"/>
</dbReference>
<dbReference type="Gene3D" id="3.90.1150.140">
    <property type="match status" value="1"/>
</dbReference>
<protein>
    <submittedName>
        <fullName evidence="4">DUF1343 domain-containing protein</fullName>
    </submittedName>
</protein>